<comment type="similarity">
    <text evidence="1 10 11">Belongs to the HAM1 NTPase family.</text>
</comment>
<evidence type="ECO:0000313" key="13">
    <source>
        <dbReference type="Proteomes" id="UP000315782"/>
    </source>
</evidence>
<dbReference type="GO" id="GO:0036222">
    <property type="term" value="F:XTP diphosphatase activity"/>
    <property type="evidence" value="ECO:0007669"/>
    <property type="project" value="UniProtKB-UniRule"/>
</dbReference>
<dbReference type="InterPro" id="IPR029001">
    <property type="entry name" value="ITPase-like_fam"/>
</dbReference>
<accession>A0A520MPX1</accession>
<keyword evidence="6 10" id="KW-0460">Magnesium</keyword>
<dbReference type="GO" id="GO:0000166">
    <property type="term" value="F:nucleotide binding"/>
    <property type="evidence" value="ECO:0007669"/>
    <property type="project" value="UniProtKB-KW"/>
</dbReference>
<dbReference type="NCBIfam" id="TIGR00042">
    <property type="entry name" value="RdgB/HAM1 family non-canonical purine NTP pyrophosphatase"/>
    <property type="match status" value="1"/>
</dbReference>
<organism evidence="12 13">
    <name type="scientific">SAR86 cluster bacterium</name>
    <dbReference type="NCBI Taxonomy" id="2030880"/>
    <lineage>
        <taxon>Bacteria</taxon>
        <taxon>Pseudomonadati</taxon>
        <taxon>Pseudomonadota</taxon>
        <taxon>Gammaproteobacteria</taxon>
        <taxon>SAR86 cluster</taxon>
    </lineage>
</organism>
<comment type="caution">
    <text evidence="10">Lacks conserved residue(s) required for the propagation of feature annotation.</text>
</comment>
<evidence type="ECO:0000313" key="12">
    <source>
        <dbReference type="EMBL" id="RZO23245.1"/>
    </source>
</evidence>
<dbReference type="Pfam" id="PF01725">
    <property type="entry name" value="Ham1p_like"/>
    <property type="match status" value="1"/>
</dbReference>
<evidence type="ECO:0000256" key="6">
    <source>
        <dbReference type="ARBA" id="ARBA00022842"/>
    </source>
</evidence>
<keyword evidence="3 10" id="KW-0479">Metal-binding</keyword>
<comment type="caution">
    <text evidence="12">The sequence shown here is derived from an EMBL/GenBank/DDBJ whole genome shotgun (WGS) entry which is preliminary data.</text>
</comment>
<evidence type="ECO:0000256" key="10">
    <source>
        <dbReference type="HAMAP-Rule" id="MF_01405"/>
    </source>
</evidence>
<protein>
    <recommendedName>
        <fullName evidence="10">dITP/XTP pyrophosphatase</fullName>
        <ecNumber evidence="10">3.6.1.66</ecNumber>
    </recommendedName>
    <alternativeName>
        <fullName evidence="10">Non-canonical purine NTP pyrophosphatase</fullName>
    </alternativeName>
    <alternativeName>
        <fullName evidence="10">Non-standard purine NTP pyrophosphatase</fullName>
    </alternativeName>
    <alternativeName>
        <fullName evidence="10">Nucleoside-triphosphate diphosphatase</fullName>
    </alternativeName>
    <alternativeName>
        <fullName evidence="10">Nucleoside-triphosphate pyrophosphatase</fullName>
        <shortName evidence="10">NTPase</shortName>
    </alternativeName>
</protein>
<dbReference type="FunFam" id="3.90.950.10:FF:000001">
    <property type="entry name" value="dITP/XTP pyrophosphatase"/>
    <property type="match status" value="1"/>
</dbReference>
<dbReference type="HAMAP" id="MF_01405">
    <property type="entry name" value="Non_canon_purine_NTPase"/>
    <property type="match status" value="1"/>
</dbReference>
<dbReference type="GO" id="GO:0005829">
    <property type="term" value="C:cytosol"/>
    <property type="evidence" value="ECO:0007669"/>
    <property type="project" value="TreeGrafter"/>
</dbReference>
<evidence type="ECO:0000256" key="1">
    <source>
        <dbReference type="ARBA" id="ARBA00008023"/>
    </source>
</evidence>
<evidence type="ECO:0000256" key="3">
    <source>
        <dbReference type="ARBA" id="ARBA00022723"/>
    </source>
</evidence>
<comment type="catalytic activity">
    <reaction evidence="8 10">
        <text>dITP + H2O = dIMP + diphosphate + H(+)</text>
        <dbReference type="Rhea" id="RHEA:28342"/>
        <dbReference type="ChEBI" id="CHEBI:15377"/>
        <dbReference type="ChEBI" id="CHEBI:15378"/>
        <dbReference type="ChEBI" id="CHEBI:33019"/>
        <dbReference type="ChEBI" id="CHEBI:61194"/>
        <dbReference type="ChEBI" id="CHEBI:61382"/>
        <dbReference type="EC" id="3.6.1.66"/>
    </reaction>
</comment>
<dbReference type="GO" id="GO:0009117">
    <property type="term" value="P:nucleotide metabolic process"/>
    <property type="evidence" value="ECO:0007669"/>
    <property type="project" value="UniProtKB-KW"/>
</dbReference>
<comment type="subunit">
    <text evidence="2 10">Homodimer.</text>
</comment>
<dbReference type="InterPro" id="IPR020922">
    <property type="entry name" value="dITP/XTP_pyrophosphatase"/>
</dbReference>
<keyword evidence="5 10" id="KW-0378">Hydrolase</keyword>
<dbReference type="GO" id="GO:0017111">
    <property type="term" value="F:ribonucleoside triphosphate phosphatase activity"/>
    <property type="evidence" value="ECO:0007669"/>
    <property type="project" value="InterPro"/>
</dbReference>
<comment type="cofactor">
    <cofactor evidence="10">
        <name>Mg(2+)</name>
        <dbReference type="ChEBI" id="CHEBI:18420"/>
    </cofactor>
    <text evidence="10">Binds 1 Mg(2+) ion per subunit.</text>
</comment>
<dbReference type="GO" id="GO:0009146">
    <property type="term" value="P:purine nucleoside triphosphate catabolic process"/>
    <property type="evidence" value="ECO:0007669"/>
    <property type="project" value="UniProtKB-UniRule"/>
</dbReference>
<feature type="binding site" evidence="10">
    <location>
        <position position="202"/>
    </location>
    <ligand>
        <name>substrate</name>
    </ligand>
</feature>
<dbReference type="AlphaFoldDB" id="A0A520MPX1"/>
<sequence>MVKAKKVPWHHYFQISFLLKGFIYLKENKKILLATSNKGKLEEFQMIFSNYEIISQADLGIDDAVEDGHTFFENALKKARHGAKQSGLFTVADDSGLVVPKLNFEPGIYSARYAGENSSDLDNRKKIIDKLNNINSASLSAYYVCVLIGIRSYEDPMPIYTSGKIHGKVSIESSGTGGFGYDQIFYPDSLNVSMASIEAELKNTISHRAIAAQLLLKELEKLKS</sequence>
<dbReference type="InterPro" id="IPR002637">
    <property type="entry name" value="RdgB/HAM1"/>
</dbReference>
<comment type="catalytic activity">
    <reaction evidence="10">
        <text>ITP + H2O = IMP + diphosphate + H(+)</text>
        <dbReference type="Rhea" id="RHEA:29399"/>
        <dbReference type="ChEBI" id="CHEBI:15377"/>
        <dbReference type="ChEBI" id="CHEBI:15378"/>
        <dbReference type="ChEBI" id="CHEBI:33019"/>
        <dbReference type="ChEBI" id="CHEBI:58053"/>
        <dbReference type="ChEBI" id="CHEBI:61402"/>
        <dbReference type="EC" id="3.6.1.66"/>
    </reaction>
</comment>
<name>A0A520MPX1_9GAMM</name>
<feature type="binding site" evidence="10">
    <location>
        <position position="95"/>
    </location>
    <ligand>
        <name>substrate</name>
    </ligand>
</feature>
<feature type="binding site" evidence="10">
    <location>
        <begin position="207"/>
        <end position="208"/>
    </location>
    <ligand>
        <name>substrate</name>
    </ligand>
</feature>
<dbReference type="EC" id="3.6.1.66" evidence="10"/>
<gene>
    <name evidence="12" type="primary">rdgB</name>
    <name evidence="12" type="ORF">EVA96_00305</name>
</gene>
<reference evidence="12 13" key="1">
    <citation type="submission" date="2019-02" db="EMBL/GenBank/DDBJ databases">
        <title>Prokaryotic population dynamics and viral predation in marine succession experiment using metagenomics: the confinement effect.</title>
        <authorList>
            <person name="Haro-Moreno J.M."/>
            <person name="Rodriguez-Valera F."/>
            <person name="Lopez-Perez M."/>
        </authorList>
    </citation>
    <scope>NUCLEOTIDE SEQUENCE [LARGE SCALE GENOMIC DNA]</scope>
    <source>
        <strain evidence="12">MED-G163</strain>
    </source>
</reference>
<evidence type="ECO:0000256" key="4">
    <source>
        <dbReference type="ARBA" id="ARBA00022741"/>
    </source>
</evidence>
<evidence type="ECO:0000256" key="7">
    <source>
        <dbReference type="ARBA" id="ARBA00023080"/>
    </source>
</evidence>
<dbReference type="GO" id="GO:0035870">
    <property type="term" value="F:dITP diphosphatase activity"/>
    <property type="evidence" value="ECO:0007669"/>
    <property type="project" value="UniProtKB-UniRule"/>
</dbReference>
<evidence type="ECO:0000256" key="8">
    <source>
        <dbReference type="ARBA" id="ARBA00051875"/>
    </source>
</evidence>
<dbReference type="GO" id="GO:0046872">
    <property type="term" value="F:metal ion binding"/>
    <property type="evidence" value="ECO:0007669"/>
    <property type="project" value="UniProtKB-KW"/>
</dbReference>
<evidence type="ECO:0000256" key="9">
    <source>
        <dbReference type="ARBA" id="ARBA00052017"/>
    </source>
</evidence>
<dbReference type="PANTHER" id="PTHR11067:SF9">
    <property type="entry name" value="INOSINE TRIPHOSPHATE PYROPHOSPHATASE"/>
    <property type="match status" value="1"/>
</dbReference>
<proteinExistence type="inferred from homology"/>
<dbReference type="GO" id="GO:0036220">
    <property type="term" value="F:ITP diphosphatase activity"/>
    <property type="evidence" value="ECO:0007669"/>
    <property type="project" value="UniProtKB-UniRule"/>
</dbReference>
<keyword evidence="4 10" id="KW-0547">Nucleotide-binding</keyword>
<feature type="active site" description="Proton acceptor" evidence="10">
    <location>
        <position position="94"/>
    </location>
</feature>
<dbReference type="PANTHER" id="PTHR11067">
    <property type="entry name" value="INOSINE TRIPHOSPHATE PYROPHOSPHATASE/HAM1 PROTEIN"/>
    <property type="match status" value="1"/>
</dbReference>
<keyword evidence="7 10" id="KW-0546">Nucleotide metabolism</keyword>
<feature type="binding site" evidence="10">
    <location>
        <begin position="35"/>
        <end position="40"/>
    </location>
    <ligand>
        <name>substrate</name>
    </ligand>
</feature>
<evidence type="ECO:0000256" key="2">
    <source>
        <dbReference type="ARBA" id="ARBA00011738"/>
    </source>
</evidence>
<evidence type="ECO:0000256" key="5">
    <source>
        <dbReference type="ARBA" id="ARBA00022801"/>
    </source>
</evidence>
<comment type="catalytic activity">
    <reaction evidence="9 10">
        <text>XTP + H2O = XMP + diphosphate + H(+)</text>
        <dbReference type="Rhea" id="RHEA:28610"/>
        <dbReference type="ChEBI" id="CHEBI:15377"/>
        <dbReference type="ChEBI" id="CHEBI:15378"/>
        <dbReference type="ChEBI" id="CHEBI:33019"/>
        <dbReference type="ChEBI" id="CHEBI:57464"/>
        <dbReference type="ChEBI" id="CHEBI:61314"/>
        <dbReference type="EC" id="3.6.1.66"/>
    </reaction>
</comment>
<evidence type="ECO:0000256" key="11">
    <source>
        <dbReference type="RuleBase" id="RU003781"/>
    </source>
</evidence>
<feature type="binding site" evidence="10">
    <location>
        <begin position="179"/>
        <end position="182"/>
    </location>
    <ligand>
        <name>substrate</name>
    </ligand>
</feature>
<dbReference type="SUPFAM" id="SSF52972">
    <property type="entry name" value="ITPase-like"/>
    <property type="match status" value="1"/>
</dbReference>
<feature type="binding site" evidence="10">
    <location>
        <position position="94"/>
    </location>
    <ligand>
        <name>Mg(2+)</name>
        <dbReference type="ChEBI" id="CHEBI:18420"/>
    </ligand>
</feature>
<comment type="function">
    <text evidence="10">Pyrophosphatase that catalyzes the hydrolysis of nucleoside triphosphates to their monophosphate derivatives, with a high preference for the non-canonical purine nucleotides XTP (xanthosine triphosphate), dITP (deoxyinosine triphosphate) and ITP. Seems to function as a house-cleaning enzyme that removes non-canonical purine nucleotides from the nucleotide pool, thus preventing their incorporation into DNA/RNA and avoiding chromosomal lesions.</text>
</comment>
<dbReference type="Gene3D" id="3.90.950.10">
    <property type="match status" value="1"/>
</dbReference>
<dbReference type="Proteomes" id="UP000315782">
    <property type="component" value="Unassembled WGS sequence"/>
</dbReference>
<dbReference type="CDD" id="cd00515">
    <property type="entry name" value="HAM1"/>
    <property type="match status" value="1"/>
</dbReference>
<dbReference type="EMBL" id="SHBI01000001">
    <property type="protein sequence ID" value="RZO23245.1"/>
    <property type="molecule type" value="Genomic_DNA"/>
</dbReference>